<reference evidence="1" key="1">
    <citation type="journal article" date="2022" name="Int. J. Syst. Evol. Microbiol.">
        <title>Prevotella lacticifex sp. nov., isolated from the rumen of cows.</title>
        <authorList>
            <person name="Shinkai T."/>
            <person name="Ikeyama N."/>
            <person name="Kumagai M."/>
            <person name="Ohmori H."/>
            <person name="Sakamoto M."/>
            <person name="Ohkuma M."/>
            <person name="Mitsumori M."/>
        </authorList>
    </citation>
    <scope>NUCLEOTIDE SEQUENCE</scope>
    <source>
        <strain evidence="1">R5076</strain>
    </source>
</reference>
<comment type="caution">
    <text evidence="1">The sequence shown here is derived from an EMBL/GenBank/DDBJ whole genome shotgun (WGS) entry which is preliminary data.</text>
</comment>
<evidence type="ECO:0000313" key="1">
    <source>
        <dbReference type="EMBL" id="GJG60204.1"/>
    </source>
</evidence>
<gene>
    <name evidence="1" type="ORF">PRLR5076_30550</name>
</gene>
<proteinExistence type="predicted"/>
<keyword evidence="2" id="KW-1185">Reference proteome</keyword>
<organism evidence="1 2">
    <name type="scientific">Prevotella lacticifex</name>
    <dbReference type="NCBI Taxonomy" id="2854755"/>
    <lineage>
        <taxon>Bacteria</taxon>
        <taxon>Pseudomonadati</taxon>
        <taxon>Bacteroidota</taxon>
        <taxon>Bacteroidia</taxon>
        <taxon>Bacteroidales</taxon>
        <taxon>Prevotellaceae</taxon>
        <taxon>Prevotella</taxon>
    </lineage>
</organism>
<sequence length="74" mass="8053">MRSVMKKYIKPETTVVKADGVVLLSGSNVEVGKADPTKPLGSDDDGNIVMAKRHPCGFDDSLDTGWNTDDDDIW</sequence>
<accession>A0A9R1CCV7</accession>
<protein>
    <submittedName>
        <fullName evidence="1">Uncharacterized protein</fullName>
    </submittedName>
</protein>
<name>A0A9R1CCV7_9BACT</name>
<dbReference type="Proteomes" id="UP000825483">
    <property type="component" value="Unassembled WGS sequence"/>
</dbReference>
<dbReference type="AlphaFoldDB" id="A0A9R1CCV7"/>
<dbReference type="EMBL" id="BPUB01000003">
    <property type="protein sequence ID" value="GJG60204.1"/>
    <property type="molecule type" value="Genomic_DNA"/>
</dbReference>
<evidence type="ECO:0000313" key="2">
    <source>
        <dbReference type="Proteomes" id="UP000825483"/>
    </source>
</evidence>